<dbReference type="Proteomes" id="UP001289066">
    <property type="component" value="Unassembled WGS sequence"/>
</dbReference>
<proteinExistence type="predicted"/>
<protein>
    <submittedName>
        <fullName evidence="1">Cell division protein SepF</fullName>
    </submittedName>
</protein>
<feature type="non-terminal residue" evidence="1">
    <location>
        <position position="51"/>
    </location>
</feature>
<comment type="caution">
    <text evidence="1">The sequence shown here is derived from an EMBL/GenBank/DDBJ whole genome shotgun (WGS) entry which is preliminary data.</text>
</comment>
<dbReference type="EMBL" id="WNVG01001559">
    <property type="protein sequence ID" value="MDZ5035362.1"/>
    <property type="molecule type" value="Genomic_DNA"/>
</dbReference>
<dbReference type="AlphaFoldDB" id="A0AAW9J7E0"/>
<evidence type="ECO:0000313" key="1">
    <source>
        <dbReference type="EMBL" id="MDZ5035362.1"/>
    </source>
</evidence>
<keyword evidence="1" id="KW-0132">Cell division</keyword>
<dbReference type="GO" id="GO:0051301">
    <property type="term" value="P:cell division"/>
    <property type="evidence" value="ECO:0007669"/>
    <property type="project" value="UniProtKB-KW"/>
</dbReference>
<accession>A0AAW9J7E0</accession>
<name>A0AAW9J7E0_CLOPF</name>
<sequence length="51" mass="5920">MGNMFGKFKEIIGLGEYEDDFEELEDVEVEEEIQEEIEPIISKQKGNKVVN</sequence>
<gene>
    <name evidence="1" type="ORF">GNF81_22025</name>
</gene>
<reference evidence="1" key="1">
    <citation type="submission" date="2019-11" db="EMBL/GenBank/DDBJ databases">
        <title>Characterization of Clostridium perfringens isolates from swine manure treated agricultural soils.</title>
        <authorList>
            <person name="Wushke S.T."/>
        </authorList>
    </citation>
    <scope>NUCLEOTIDE SEQUENCE</scope>
    <source>
        <strain evidence="1">X15</strain>
    </source>
</reference>
<organism evidence="1 2">
    <name type="scientific">Clostridium perfringens</name>
    <dbReference type="NCBI Taxonomy" id="1502"/>
    <lineage>
        <taxon>Bacteria</taxon>
        <taxon>Bacillati</taxon>
        <taxon>Bacillota</taxon>
        <taxon>Clostridia</taxon>
        <taxon>Eubacteriales</taxon>
        <taxon>Clostridiaceae</taxon>
        <taxon>Clostridium</taxon>
    </lineage>
</organism>
<evidence type="ECO:0000313" key="2">
    <source>
        <dbReference type="Proteomes" id="UP001289066"/>
    </source>
</evidence>
<keyword evidence="1" id="KW-0131">Cell cycle</keyword>